<dbReference type="SUPFAM" id="SSF50978">
    <property type="entry name" value="WD40 repeat-like"/>
    <property type="match status" value="1"/>
</dbReference>
<evidence type="ECO:0000256" key="1">
    <source>
        <dbReference type="PROSITE-ProRule" id="PRU00221"/>
    </source>
</evidence>
<dbReference type="PROSITE" id="PS50082">
    <property type="entry name" value="WD_REPEATS_2"/>
    <property type="match status" value="1"/>
</dbReference>
<evidence type="ECO:0000313" key="4">
    <source>
        <dbReference type="EMBL" id="VFK76989.1"/>
    </source>
</evidence>
<dbReference type="Pfam" id="PF00400">
    <property type="entry name" value="WD40"/>
    <property type="match status" value="1"/>
</dbReference>
<keyword evidence="1" id="KW-0853">WD repeat</keyword>
<accession>A0A450XRZ1</accession>
<organism evidence="2">
    <name type="scientific">Candidatus Kentrum sp. MB</name>
    <dbReference type="NCBI Taxonomy" id="2138164"/>
    <lineage>
        <taxon>Bacteria</taxon>
        <taxon>Pseudomonadati</taxon>
        <taxon>Pseudomonadota</taxon>
        <taxon>Gammaproteobacteria</taxon>
        <taxon>Candidatus Kentrum</taxon>
    </lineage>
</organism>
<evidence type="ECO:0000313" key="2">
    <source>
        <dbReference type="EMBL" id="VFK32050.1"/>
    </source>
</evidence>
<dbReference type="EMBL" id="CAADFO010000101">
    <property type="protein sequence ID" value="VFK32050.1"/>
    <property type="molecule type" value="Genomic_DNA"/>
</dbReference>
<protein>
    <submittedName>
        <fullName evidence="2">WD domain-containing protein, G-beta repeat-containing protein</fullName>
    </submittedName>
</protein>
<dbReference type="PROSITE" id="PS50294">
    <property type="entry name" value="WD_REPEATS_REGION"/>
    <property type="match status" value="1"/>
</dbReference>
<reference evidence="2" key="1">
    <citation type="submission" date="2019-02" db="EMBL/GenBank/DDBJ databases">
        <authorList>
            <person name="Gruber-Vodicka R. H."/>
            <person name="Seah K. B. B."/>
        </authorList>
    </citation>
    <scope>NUCLEOTIDE SEQUENCE</scope>
    <source>
        <strain evidence="2">BECK_BZ197</strain>
        <strain evidence="4">BECK_BZ198</strain>
        <strain evidence="3">BECK_BZ199</strain>
    </source>
</reference>
<dbReference type="AlphaFoldDB" id="A0A450XRZ1"/>
<evidence type="ECO:0000313" key="3">
    <source>
        <dbReference type="EMBL" id="VFK35124.1"/>
    </source>
</evidence>
<feature type="repeat" description="WD" evidence="1">
    <location>
        <begin position="44"/>
        <end position="85"/>
    </location>
</feature>
<dbReference type="InterPro" id="IPR001680">
    <property type="entry name" value="WD40_rpt"/>
</dbReference>
<sequence>MHIWSVTQILMTKRKTGKSGGESAGDFMEVGKEMVPGMRLRCVCRGHTDAIGRIAWSPCGRFIALPSQDKTIRIWDANDGDVFPAPMLDVGTGLEGTNC</sequence>
<dbReference type="SMART" id="SM00320">
    <property type="entry name" value="WD40"/>
    <property type="match status" value="1"/>
</dbReference>
<dbReference type="InterPro" id="IPR036322">
    <property type="entry name" value="WD40_repeat_dom_sf"/>
</dbReference>
<dbReference type="EMBL" id="CAADGH010000088">
    <property type="protein sequence ID" value="VFK76989.1"/>
    <property type="molecule type" value="Genomic_DNA"/>
</dbReference>
<name>A0A450XRZ1_9GAMM</name>
<dbReference type="Gene3D" id="2.130.10.10">
    <property type="entry name" value="YVTN repeat-like/Quinoprotein amine dehydrogenase"/>
    <property type="match status" value="1"/>
</dbReference>
<gene>
    <name evidence="2" type="ORF">BECKMB1821G_GA0114241_110110</name>
    <name evidence="4" type="ORF">BECKMB1821H_GA0114242_108811</name>
    <name evidence="3" type="ORF">BECKMB1821I_GA0114274_110111</name>
</gene>
<proteinExistence type="predicted"/>
<dbReference type="EMBL" id="CAADFQ010000101">
    <property type="protein sequence ID" value="VFK35124.1"/>
    <property type="molecule type" value="Genomic_DNA"/>
</dbReference>
<dbReference type="InterPro" id="IPR015943">
    <property type="entry name" value="WD40/YVTN_repeat-like_dom_sf"/>
</dbReference>